<dbReference type="InterPro" id="IPR037185">
    <property type="entry name" value="EmrE-like"/>
</dbReference>
<keyword evidence="4 6" id="KW-1133">Transmembrane helix</keyword>
<dbReference type="GO" id="GO:0016020">
    <property type="term" value="C:membrane"/>
    <property type="evidence" value="ECO:0007669"/>
    <property type="project" value="UniProtKB-SubCell"/>
</dbReference>
<evidence type="ECO:0000259" key="7">
    <source>
        <dbReference type="Pfam" id="PF00892"/>
    </source>
</evidence>
<feature type="transmembrane region" description="Helical" evidence="6">
    <location>
        <begin position="37"/>
        <end position="55"/>
    </location>
</feature>
<protein>
    <submittedName>
        <fullName evidence="8">Drug/metabolite transporter (DMT)-like permease</fullName>
    </submittedName>
</protein>
<keyword evidence="9" id="KW-1185">Reference proteome</keyword>
<sequence>MSSRSSVYVALVLVQVFFATLPIAVKVALRELSSPSLALIRVSGAALLFILIHQATVREKVRGRRDIALLAVYSLFGVILNQLLYITALTMTTATAAQTLVTAGPAMTLLIAIVLRHETATPMKWAGIALAAAGALLLVGVGVSEGRALGNVLALANVAAYSIYLVISRDLLRRYNALTVITWVFGFGVIGMLPWGLGPALREVGGAGRDTWLAMGWIILFPSVAAYYLNVWALARAEASLVSTFVYLQPMLTAALASMILKEHASARMIPAAVLIFAGVAVAIRAGQLAKRRESAAAVSAAGQEG</sequence>
<feature type="transmembrane region" description="Helical" evidence="6">
    <location>
        <begin position="67"/>
        <end position="88"/>
    </location>
</feature>
<dbReference type="PANTHER" id="PTHR32322">
    <property type="entry name" value="INNER MEMBRANE TRANSPORTER"/>
    <property type="match status" value="1"/>
</dbReference>
<reference evidence="8 9" key="1">
    <citation type="submission" date="2020-08" db="EMBL/GenBank/DDBJ databases">
        <title>Genomic Encyclopedia of Type Strains, Phase IV (KMG-IV): sequencing the most valuable type-strain genomes for metagenomic binning, comparative biology and taxonomic classification.</title>
        <authorList>
            <person name="Goeker M."/>
        </authorList>
    </citation>
    <scope>NUCLEOTIDE SEQUENCE [LARGE SCALE GENOMIC DNA]</scope>
    <source>
        <strain evidence="8 9">DSM 29007</strain>
    </source>
</reference>
<feature type="transmembrane region" description="Helical" evidence="6">
    <location>
        <begin position="125"/>
        <end position="143"/>
    </location>
</feature>
<comment type="subcellular location">
    <subcellularLocation>
        <location evidence="1">Membrane</location>
        <topology evidence="1">Multi-pass membrane protein</topology>
    </subcellularLocation>
</comment>
<evidence type="ECO:0000256" key="5">
    <source>
        <dbReference type="ARBA" id="ARBA00023136"/>
    </source>
</evidence>
<feature type="transmembrane region" description="Helical" evidence="6">
    <location>
        <begin position="212"/>
        <end position="229"/>
    </location>
</feature>
<accession>A0A841GWP5</accession>
<dbReference type="InterPro" id="IPR000620">
    <property type="entry name" value="EamA_dom"/>
</dbReference>
<dbReference type="SUPFAM" id="SSF103481">
    <property type="entry name" value="Multidrug resistance efflux transporter EmrE"/>
    <property type="match status" value="2"/>
</dbReference>
<feature type="transmembrane region" description="Helical" evidence="6">
    <location>
        <begin position="7"/>
        <end position="25"/>
    </location>
</feature>
<keyword evidence="3 6" id="KW-0812">Transmembrane</keyword>
<feature type="transmembrane region" description="Helical" evidence="6">
    <location>
        <begin position="94"/>
        <end position="113"/>
    </location>
</feature>
<dbReference type="Pfam" id="PF00892">
    <property type="entry name" value="EamA"/>
    <property type="match status" value="2"/>
</dbReference>
<evidence type="ECO:0000256" key="2">
    <source>
        <dbReference type="ARBA" id="ARBA00007362"/>
    </source>
</evidence>
<dbReference type="InterPro" id="IPR050638">
    <property type="entry name" value="AA-Vitamin_Transporters"/>
</dbReference>
<dbReference type="AlphaFoldDB" id="A0A841GWP5"/>
<feature type="domain" description="EamA" evidence="7">
    <location>
        <begin position="149"/>
        <end position="283"/>
    </location>
</feature>
<evidence type="ECO:0000256" key="1">
    <source>
        <dbReference type="ARBA" id="ARBA00004141"/>
    </source>
</evidence>
<keyword evidence="5 6" id="KW-0472">Membrane</keyword>
<feature type="transmembrane region" description="Helical" evidence="6">
    <location>
        <begin position="175"/>
        <end position="197"/>
    </location>
</feature>
<name>A0A841GWP5_9BACT</name>
<evidence type="ECO:0000256" key="6">
    <source>
        <dbReference type="SAM" id="Phobius"/>
    </source>
</evidence>
<feature type="transmembrane region" description="Helical" evidence="6">
    <location>
        <begin position="241"/>
        <end position="261"/>
    </location>
</feature>
<gene>
    <name evidence="8" type="ORF">HNQ61_000407</name>
</gene>
<evidence type="ECO:0000256" key="4">
    <source>
        <dbReference type="ARBA" id="ARBA00022989"/>
    </source>
</evidence>
<organism evidence="8 9">
    <name type="scientific">Longimicrobium terrae</name>
    <dbReference type="NCBI Taxonomy" id="1639882"/>
    <lineage>
        <taxon>Bacteria</taxon>
        <taxon>Pseudomonadati</taxon>
        <taxon>Gemmatimonadota</taxon>
        <taxon>Longimicrobiia</taxon>
        <taxon>Longimicrobiales</taxon>
        <taxon>Longimicrobiaceae</taxon>
        <taxon>Longimicrobium</taxon>
    </lineage>
</organism>
<evidence type="ECO:0000256" key="3">
    <source>
        <dbReference type="ARBA" id="ARBA00022692"/>
    </source>
</evidence>
<dbReference type="PANTHER" id="PTHR32322:SF2">
    <property type="entry name" value="EAMA DOMAIN-CONTAINING PROTEIN"/>
    <property type="match status" value="1"/>
</dbReference>
<proteinExistence type="inferred from homology"/>
<dbReference type="Proteomes" id="UP000582837">
    <property type="component" value="Unassembled WGS sequence"/>
</dbReference>
<comment type="caution">
    <text evidence="8">The sequence shown here is derived from an EMBL/GenBank/DDBJ whole genome shotgun (WGS) entry which is preliminary data.</text>
</comment>
<feature type="transmembrane region" description="Helical" evidence="6">
    <location>
        <begin position="267"/>
        <end position="284"/>
    </location>
</feature>
<evidence type="ECO:0000313" key="8">
    <source>
        <dbReference type="EMBL" id="MBB6068796.1"/>
    </source>
</evidence>
<feature type="domain" description="EamA" evidence="7">
    <location>
        <begin position="8"/>
        <end position="139"/>
    </location>
</feature>
<dbReference type="EMBL" id="JACHIA010000001">
    <property type="protein sequence ID" value="MBB6068796.1"/>
    <property type="molecule type" value="Genomic_DNA"/>
</dbReference>
<feature type="transmembrane region" description="Helical" evidence="6">
    <location>
        <begin position="149"/>
        <end position="168"/>
    </location>
</feature>
<evidence type="ECO:0000313" key="9">
    <source>
        <dbReference type="Proteomes" id="UP000582837"/>
    </source>
</evidence>
<comment type="similarity">
    <text evidence="2">Belongs to the EamA transporter family.</text>
</comment>
<dbReference type="RefSeq" id="WP_170031193.1">
    <property type="nucleotide sequence ID" value="NZ_JABDTL010000001.1"/>
</dbReference>